<feature type="region of interest" description="Disordered" evidence="6">
    <location>
        <begin position="685"/>
        <end position="707"/>
    </location>
</feature>
<dbReference type="AlphaFoldDB" id="A0A1V9YJH8"/>
<protein>
    <recommendedName>
        <fullName evidence="7">HAT C-terminal dimerisation domain-containing protein</fullName>
    </recommendedName>
</protein>
<dbReference type="InterPro" id="IPR008906">
    <property type="entry name" value="HATC_C_dom"/>
</dbReference>
<accession>A0A1V9YJH8</accession>
<reference evidence="8 9" key="1">
    <citation type="journal article" date="2014" name="Genome Biol. Evol.">
        <title>The secreted proteins of Achlya hypogyna and Thraustotheca clavata identify the ancestral oomycete secretome and reveal gene acquisitions by horizontal gene transfer.</title>
        <authorList>
            <person name="Misner I."/>
            <person name="Blouin N."/>
            <person name="Leonard G."/>
            <person name="Richards T.A."/>
            <person name="Lane C.E."/>
        </authorList>
    </citation>
    <scope>NUCLEOTIDE SEQUENCE [LARGE SCALE GENOMIC DNA]</scope>
    <source>
        <strain evidence="8 9">ATCC 48635</strain>
    </source>
</reference>
<dbReference type="SUPFAM" id="SSF53098">
    <property type="entry name" value="Ribonuclease H-like"/>
    <property type="match status" value="1"/>
</dbReference>
<feature type="domain" description="HAT C-terminal dimerisation" evidence="7">
    <location>
        <begin position="492"/>
        <end position="553"/>
    </location>
</feature>
<keyword evidence="2" id="KW-0479">Metal-binding</keyword>
<dbReference type="PANTHER" id="PTHR46481:SF10">
    <property type="entry name" value="ZINC FINGER BED DOMAIN-CONTAINING PROTEIN 39"/>
    <property type="match status" value="1"/>
</dbReference>
<keyword evidence="5" id="KW-0539">Nucleus</keyword>
<evidence type="ECO:0000256" key="1">
    <source>
        <dbReference type="ARBA" id="ARBA00004123"/>
    </source>
</evidence>
<dbReference type="OrthoDB" id="119655at2759"/>
<evidence type="ECO:0000256" key="3">
    <source>
        <dbReference type="ARBA" id="ARBA00022771"/>
    </source>
</evidence>
<dbReference type="GO" id="GO:0005634">
    <property type="term" value="C:nucleus"/>
    <property type="evidence" value="ECO:0007669"/>
    <property type="project" value="UniProtKB-SubCell"/>
</dbReference>
<dbReference type="Proteomes" id="UP000243579">
    <property type="component" value="Unassembled WGS sequence"/>
</dbReference>
<dbReference type="Pfam" id="PF05699">
    <property type="entry name" value="Dimer_Tnp_hAT"/>
    <property type="match status" value="1"/>
</dbReference>
<comment type="caution">
    <text evidence="8">The sequence shown here is derived from an EMBL/GenBank/DDBJ whole genome shotgun (WGS) entry which is preliminary data.</text>
</comment>
<dbReference type="STRING" id="1202772.A0A1V9YJH8"/>
<evidence type="ECO:0000256" key="2">
    <source>
        <dbReference type="ARBA" id="ARBA00022723"/>
    </source>
</evidence>
<evidence type="ECO:0000256" key="6">
    <source>
        <dbReference type="SAM" id="MobiDB-lite"/>
    </source>
</evidence>
<dbReference type="EMBL" id="JNBR01001568">
    <property type="protein sequence ID" value="OQR85881.1"/>
    <property type="molecule type" value="Genomic_DNA"/>
</dbReference>
<evidence type="ECO:0000259" key="7">
    <source>
        <dbReference type="Pfam" id="PF05699"/>
    </source>
</evidence>
<keyword evidence="3" id="KW-0863">Zinc-finger</keyword>
<keyword evidence="9" id="KW-1185">Reference proteome</keyword>
<sequence length="740" mass="82265">MTAGRKGCDARLEFYRTKELCNKTQYWHVCRHCSAAEEPAYKSASTRTPHQAARVFNGAEAPPVKKQRQATIREFCPTPLDGDRLAQWHTLLLEFQAESLAPASYVELPSFKRLIQFANFECALGLPTRRDLGGRILARYGDPAMTQDTVAMKSMMAGGLRVNETTAKTHLLGVILAVAGHVSLYGTYQCGDRHDAIAVSKQLHVHLKAIQDDGWVGAVATDNAGSCARARRFLALKWPRVVFRFCFAHQVLLLVKDLLKTPLADVLSQAQAVAKWLTRLYSIMNDIYKVQLAVLAMADTRWNTMQAMLASLLRCKSAFIMLYVKWHNNDDFPPALVALSPTGLFWDRIAAAETIVRPLSVASFRLQRDNNMLADVILNYGNIFLSYTQYYLGNYDERSTLVASIEKRWNDVEQPLVILTLFLHPKYRTLFSTLRKVEGMTTVMAMGDIAVTYVEKLLGLDVVGVRQEVRLWEMNPLAFGITPFEFIGPTSALDFWGYVLAASSNRSRLSKLALAVLSVSINTATYERLFSKLALVWTAKRNKLHPDKATKLCHVRAAVRRKNKPVVTDGPHADAPGDDASKCIVDATERKQLEPTADVQCISMTHSARARVGVNSGAMAVEGYAQVIDVASDYCDDDNYVDDDADGSDPSKDGREHVREWLSMLDDLEVDEDGADCAVNASDDTMTKLPLPEHNDLSYPQEPTGARLTGVRGRKATLMALLDSLGPSDWDFDSDDAVND</sequence>
<dbReference type="PANTHER" id="PTHR46481">
    <property type="entry name" value="ZINC FINGER BED DOMAIN-CONTAINING PROTEIN 4"/>
    <property type="match status" value="1"/>
</dbReference>
<organism evidence="8 9">
    <name type="scientific">Achlya hypogyna</name>
    <name type="common">Oomycete</name>
    <name type="synonym">Protoachlya hypogyna</name>
    <dbReference type="NCBI Taxonomy" id="1202772"/>
    <lineage>
        <taxon>Eukaryota</taxon>
        <taxon>Sar</taxon>
        <taxon>Stramenopiles</taxon>
        <taxon>Oomycota</taxon>
        <taxon>Saprolegniomycetes</taxon>
        <taxon>Saprolegniales</taxon>
        <taxon>Achlyaceae</taxon>
        <taxon>Achlya</taxon>
    </lineage>
</organism>
<gene>
    <name evidence="8" type="ORF">ACHHYP_11229</name>
</gene>
<dbReference type="InterPro" id="IPR052035">
    <property type="entry name" value="ZnF_BED_domain_contain"/>
</dbReference>
<evidence type="ECO:0000256" key="4">
    <source>
        <dbReference type="ARBA" id="ARBA00022833"/>
    </source>
</evidence>
<name>A0A1V9YJH8_ACHHY</name>
<comment type="subcellular location">
    <subcellularLocation>
        <location evidence="1">Nucleus</location>
    </subcellularLocation>
</comment>
<evidence type="ECO:0000313" key="9">
    <source>
        <dbReference type="Proteomes" id="UP000243579"/>
    </source>
</evidence>
<keyword evidence="4" id="KW-0862">Zinc</keyword>
<dbReference type="GO" id="GO:0008270">
    <property type="term" value="F:zinc ion binding"/>
    <property type="evidence" value="ECO:0007669"/>
    <property type="project" value="UniProtKB-KW"/>
</dbReference>
<dbReference type="InterPro" id="IPR012337">
    <property type="entry name" value="RNaseH-like_sf"/>
</dbReference>
<evidence type="ECO:0000256" key="5">
    <source>
        <dbReference type="ARBA" id="ARBA00023242"/>
    </source>
</evidence>
<evidence type="ECO:0000313" key="8">
    <source>
        <dbReference type="EMBL" id="OQR85881.1"/>
    </source>
</evidence>
<dbReference type="GO" id="GO:0046983">
    <property type="term" value="F:protein dimerization activity"/>
    <property type="evidence" value="ECO:0007669"/>
    <property type="project" value="InterPro"/>
</dbReference>
<proteinExistence type="predicted"/>